<evidence type="ECO:0000313" key="2">
    <source>
        <dbReference type="EMBL" id="KAK0144446.1"/>
    </source>
</evidence>
<gene>
    <name evidence="2" type="ORF">N1851_017194</name>
</gene>
<proteinExistence type="predicted"/>
<protein>
    <submittedName>
        <fullName evidence="2">Uncharacterized protein</fullName>
    </submittedName>
</protein>
<dbReference type="EMBL" id="JAOPHQ010003134">
    <property type="protein sequence ID" value="KAK0144446.1"/>
    <property type="molecule type" value="Genomic_DNA"/>
</dbReference>
<evidence type="ECO:0000313" key="3">
    <source>
        <dbReference type="Proteomes" id="UP001174136"/>
    </source>
</evidence>
<evidence type="ECO:0000256" key="1">
    <source>
        <dbReference type="SAM" id="MobiDB-lite"/>
    </source>
</evidence>
<feature type="region of interest" description="Disordered" evidence="1">
    <location>
        <begin position="120"/>
        <end position="139"/>
    </location>
</feature>
<accession>A0AA47MQS6</accession>
<organism evidence="2 3">
    <name type="scientific">Merluccius polli</name>
    <name type="common">Benguela hake</name>
    <name type="synonym">Merluccius cadenati</name>
    <dbReference type="NCBI Taxonomy" id="89951"/>
    <lineage>
        <taxon>Eukaryota</taxon>
        <taxon>Metazoa</taxon>
        <taxon>Chordata</taxon>
        <taxon>Craniata</taxon>
        <taxon>Vertebrata</taxon>
        <taxon>Euteleostomi</taxon>
        <taxon>Actinopterygii</taxon>
        <taxon>Neopterygii</taxon>
        <taxon>Teleostei</taxon>
        <taxon>Neoteleostei</taxon>
        <taxon>Acanthomorphata</taxon>
        <taxon>Zeiogadaria</taxon>
        <taxon>Gadariae</taxon>
        <taxon>Gadiformes</taxon>
        <taxon>Gadoidei</taxon>
        <taxon>Merlucciidae</taxon>
        <taxon>Merluccius</taxon>
    </lineage>
</organism>
<sequence length="157" mass="16698">MGRIHPKDVDIGMRAESVLKALQSKPSSVGELTGNVIAQQFWSFLSLDAKRLDVFLHDPTLSSGVSVRSSFSCRMVGTCNIQQDTVIAQRLVCDYRPLIGRGPGAEAQVSPCIKAPLPKPTTDGGGVAGQRTQPLRSAAVPRRSRSAALTFLGGNPV</sequence>
<dbReference type="Proteomes" id="UP001174136">
    <property type="component" value="Unassembled WGS sequence"/>
</dbReference>
<name>A0AA47MQS6_MERPO</name>
<comment type="caution">
    <text evidence="2">The sequence shown here is derived from an EMBL/GenBank/DDBJ whole genome shotgun (WGS) entry which is preliminary data.</text>
</comment>
<dbReference type="AlphaFoldDB" id="A0AA47MQS6"/>
<keyword evidence="3" id="KW-1185">Reference proteome</keyword>
<reference evidence="2" key="1">
    <citation type="journal article" date="2023" name="Front. Mar. Sci.">
        <title>A new Merluccius polli reference genome to investigate the effects of global change in West African waters.</title>
        <authorList>
            <person name="Mateo J.L."/>
            <person name="Blanco-Fernandez C."/>
            <person name="Garcia-Vazquez E."/>
            <person name="Machado-Schiaffino G."/>
        </authorList>
    </citation>
    <scope>NUCLEOTIDE SEQUENCE</scope>
    <source>
        <strain evidence="2">C29</strain>
        <tissue evidence="2">Fin</tissue>
    </source>
</reference>